<reference evidence="2 3" key="1">
    <citation type="submission" date="2019-07" db="EMBL/GenBank/DDBJ databases">
        <title>De Novo Assembly of kiwifruit Actinidia rufa.</title>
        <authorList>
            <person name="Sugita-Konishi S."/>
            <person name="Sato K."/>
            <person name="Mori E."/>
            <person name="Abe Y."/>
            <person name="Kisaki G."/>
            <person name="Hamano K."/>
            <person name="Suezawa K."/>
            <person name="Otani M."/>
            <person name="Fukuda T."/>
            <person name="Manabe T."/>
            <person name="Gomi K."/>
            <person name="Tabuchi M."/>
            <person name="Akimitsu K."/>
            <person name="Kataoka I."/>
        </authorList>
    </citation>
    <scope>NUCLEOTIDE SEQUENCE [LARGE SCALE GENOMIC DNA]</scope>
    <source>
        <strain evidence="3">cv. Fuchu</strain>
    </source>
</reference>
<feature type="compositionally biased region" description="Polar residues" evidence="1">
    <location>
        <begin position="13"/>
        <end position="24"/>
    </location>
</feature>
<dbReference type="EMBL" id="BJWL01000010">
    <property type="protein sequence ID" value="GFY95182.1"/>
    <property type="molecule type" value="Genomic_DNA"/>
</dbReference>
<feature type="compositionally biased region" description="Basic and acidic residues" evidence="1">
    <location>
        <begin position="1"/>
        <end position="10"/>
    </location>
</feature>
<feature type="compositionally biased region" description="Basic and acidic residues" evidence="1">
    <location>
        <begin position="60"/>
        <end position="76"/>
    </location>
</feature>
<proteinExistence type="predicted"/>
<evidence type="ECO:0000256" key="1">
    <source>
        <dbReference type="SAM" id="MobiDB-lite"/>
    </source>
</evidence>
<evidence type="ECO:0000313" key="3">
    <source>
        <dbReference type="Proteomes" id="UP000585474"/>
    </source>
</evidence>
<keyword evidence="3" id="KW-1185">Reference proteome</keyword>
<sequence length="359" mass="38215">MEDCKSHEGELNLIQNPSVPASHVDQTCLASPDLRFGTVKCRFDSDRLPSLAVAPTALPVDDKANSSPDDIDRPSDDANPSPGDIDRLQLASPDPRSTPVKDRLASHHSPDDAWPPTGIPVAHQTSYKLCYPSGLRKASPVLARPCCHLSDLRRWLETRCVGQGSQSSGLHVGEILISVSVSACGSFVCVRVWELCVWSVLAVLSDSCVGCGICCVTFESSLASVALTSRIATVADTSPGFVLNLSHIQSQLGLLQSQLGYLLQQQPSDSTATLATGTPTAFQAKTSHLIWVLDSGVNDHMTGTLSLSSLDAAIILANLDELPRPIPLFDSPLVQVPPASAARAPLKVYTCRAPPRPLC</sequence>
<feature type="region of interest" description="Disordered" evidence="1">
    <location>
        <begin position="59"/>
        <end position="117"/>
    </location>
</feature>
<dbReference type="AlphaFoldDB" id="A0A7J0F8Z6"/>
<name>A0A7J0F8Z6_9ERIC</name>
<protein>
    <submittedName>
        <fullName evidence="2">Uncharacterized protein</fullName>
    </submittedName>
</protein>
<comment type="caution">
    <text evidence="2">The sequence shown here is derived from an EMBL/GenBank/DDBJ whole genome shotgun (WGS) entry which is preliminary data.</text>
</comment>
<gene>
    <name evidence="2" type="ORF">Acr_10g0005670</name>
</gene>
<accession>A0A7J0F8Z6</accession>
<organism evidence="2 3">
    <name type="scientific">Actinidia rufa</name>
    <dbReference type="NCBI Taxonomy" id="165716"/>
    <lineage>
        <taxon>Eukaryota</taxon>
        <taxon>Viridiplantae</taxon>
        <taxon>Streptophyta</taxon>
        <taxon>Embryophyta</taxon>
        <taxon>Tracheophyta</taxon>
        <taxon>Spermatophyta</taxon>
        <taxon>Magnoliopsida</taxon>
        <taxon>eudicotyledons</taxon>
        <taxon>Gunneridae</taxon>
        <taxon>Pentapetalae</taxon>
        <taxon>asterids</taxon>
        <taxon>Ericales</taxon>
        <taxon>Actinidiaceae</taxon>
        <taxon>Actinidia</taxon>
    </lineage>
</organism>
<feature type="compositionally biased region" description="Basic and acidic residues" evidence="1">
    <location>
        <begin position="99"/>
        <end position="111"/>
    </location>
</feature>
<evidence type="ECO:0000313" key="2">
    <source>
        <dbReference type="EMBL" id="GFY95182.1"/>
    </source>
</evidence>
<feature type="region of interest" description="Disordered" evidence="1">
    <location>
        <begin position="1"/>
        <end position="24"/>
    </location>
</feature>
<dbReference type="Proteomes" id="UP000585474">
    <property type="component" value="Unassembled WGS sequence"/>
</dbReference>